<feature type="compositionally biased region" description="Basic and acidic residues" evidence="2">
    <location>
        <begin position="71"/>
        <end position="101"/>
    </location>
</feature>
<feature type="compositionally biased region" description="Pro residues" evidence="2">
    <location>
        <begin position="164"/>
        <end position="173"/>
    </location>
</feature>
<feature type="region of interest" description="Disordered" evidence="2">
    <location>
        <begin position="524"/>
        <end position="579"/>
    </location>
</feature>
<feature type="compositionally biased region" description="Low complexity" evidence="2">
    <location>
        <begin position="671"/>
        <end position="685"/>
    </location>
</feature>
<evidence type="ECO:0000256" key="2">
    <source>
        <dbReference type="SAM" id="MobiDB-lite"/>
    </source>
</evidence>
<name>A0ABR3Z767_9PEZI</name>
<evidence type="ECO:0000256" key="1">
    <source>
        <dbReference type="ARBA" id="ARBA00010402"/>
    </source>
</evidence>
<feature type="compositionally biased region" description="Low complexity" evidence="2">
    <location>
        <begin position="627"/>
        <end position="663"/>
    </location>
</feature>
<reference evidence="3 4" key="1">
    <citation type="journal article" date="2024" name="IMA Fungus">
        <title>IMA Genome - F19 : A genome assembly and annotation guide to empower mycologists, including annotated draft genome sequences of Ceratocystis pirilliformis, Diaporthe australafricana, Fusarium ophioides, Paecilomyces lecythidis, and Sporothrix stenoceras.</title>
        <authorList>
            <person name="Aylward J."/>
            <person name="Wilson A.M."/>
            <person name="Visagie C.M."/>
            <person name="Spraker J."/>
            <person name="Barnes I."/>
            <person name="Buitendag C."/>
            <person name="Ceriani C."/>
            <person name="Del Mar Angel L."/>
            <person name="du Plessis D."/>
            <person name="Fuchs T."/>
            <person name="Gasser K."/>
            <person name="Kramer D."/>
            <person name="Li W."/>
            <person name="Munsamy K."/>
            <person name="Piso A."/>
            <person name="Price J.L."/>
            <person name="Sonnekus B."/>
            <person name="Thomas C."/>
            <person name="van der Nest A."/>
            <person name="van Dijk A."/>
            <person name="van Heerden A."/>
            <person name="van Vuuren N."/>
            <person name="Yilmaz N."/>
            <person name="Duong T.A."/>
            <person name="van der Merwe N.A."/>
            <person name="Wingfield M.J."/>
            <person name="Wingfield B.D."/>
        </authorList>
    </citation>
    <scope>NUCLEOTIDE SEQUENCE [LARGE SCALE GENOMIC DNA]</scope>
    <source>
        <strain evidence="3 4">CMW 5346</strain>
    </source>
</reference>
<feature type="compositionally biased region" description="Basic and acidic residues" evidence="2">
    <location>
        <begin position="600"/>
        <end position="625"/>
    </location>
</feature>
<dbReference type="Proteomes" id="UP001583186">
    <property type="component" value="Unassembled WGS sequence"/>
</dbReference>
<feature type="region of interest" description="Disordered" evidence="2">
    <location>
        <begin position="348"/>
        <end position="372"/>
    </location>
</feature>
<feature type="region of interest" description="Disordered" evidence="2">
    <location>
        <begin position="161"/>
        <end position="263"/>
    </location>
</feature>
<feature type="compositionally biased region" description="Low complexity" evidence="2">
    <location>
        <begin position="819"/>
        <end position="835"/>
    </location>
</feature>
<comment type="similarity">
    <text evidence="1">Belongs to the SIP5 family.</text>
</comment>
<feature type="compositionally biased region" description="Low complexity" evidence="2">
    <location>
        <begin position="179"/>
        <end position="197"/>
    </location>
</feature>
<sequence length="992" mass="102568">MGNTSTKESRPGQSGVPGDHGQSSSLQQPHGTRSHGHGSSSSRARGRSGRGNDLGSLLGISAQGSSGTQDPPRRESRQEREARRLERERQARLVERERSMREEHVDGGYLVTLGTYVGPEDFSKPTVRMLQIERRLAPFWRGLQDVSPTWTEYQIAAAARGLDVPPPDQPPPESFFSRPPTSAGPPGSASPPKSATGNTLTVPGANASSTQLATPSSSTLSGAIPTGSLAGTSSPAVVIPPSPTTAGGATTPRGGSSSSPFKPRAKALAAALSISSRNGSSTDIAPREIMLPHDPYVNGQPIEVYLYKNADECPICFLSYPPYLNKTRCCDQAICSECFVQIKRADPHYPENHGDNNNGGEGGANANGEENQGKLVSEPACCPYCQQPEFGVTYDPPPFRRGLVHASSSMTGGIGAMHSAAMSSNSSINSPTSLLSPNSGSPPAGGAATPVSRRRAQSLSANAPNVVTTDRVRPDWSTKLASQTAHIARRAAAATALHTAAFIMGGNQDNRTFRVSRFNRRNASSNNVAGDASPVPSGGDGATGAPAGTASAGPEGPRTTSNPAGTTNGTAGPSSERRTRMEDLEELMFREALRQSLATEEERRRKSEKEERKDAKRREKEERKAAKQMAKRTTGTSSSLYTTGTDSGHSSASASSLSLSGLGSNLGSGLGISSRRRGNSGASNLRVEASVANAMAVSGSGSAGNGNGQSSGQDTAATGSPASSGGTSPVIGNAPSGPTSPTLDSSSTAQDSASTTTGKGKAVDRSGPLASTPETDADTEEPAQSSSTTTTTTTTTSAPRPIPSPQHPSAGPSHLRQMSSASSVSSSLPDSTGGSFPNSTNPLHLQDPRASGLSLGSRSGASDDGDHHHDDTDPATSAEPLFNFGSLAAVVGVQLEGKNAGRRLSVINREEQEQQEIATSSSPPKDSESINGHVEHAEHGDAEHGDAETTETIAADSSSLKQPVPLATKTDFKQTPEVLITPGTPAPTDDFE</sequence>
<evidence type="ECO:0000313" key="4">
    <source>
        <dbReference type="Proteomes" id="UP001583186"/>
    </source>
</evidence>
<dbReference type="PANTHER" id="PTHR31315:SF1">
    <property type="entry name" value="PROTEIN SIP5"/>
    <property type="match status" value="1"/>
</dbReference>
<dbReference type="EMBL" id="JAWCUI010000026">
    <property type="protein sequence ID" value="KAL1895663.1"/>
    <property type="molecule type" value="Genomic_DNA"/>
</dbReference>
<feature type="compositionally biased region" description="Low complexity" evidence="2">
    <location>
        <begin position="244"/>
        <end position="263"/>
    </location>
</feature>
<feature type="compositionally biased region" description="Polar residues" evidence="2">
    <location>
        <begin position="950"/>
        <end position="961"/>
    </location>
</feature>
<feature type="region of interest" description="Disordered" evidence="2">
    <location>
        <begin position="697"/>
        <end position="880"/>
    </location>
</feature>
<feature type="compositionally biased region" description="Polar residues" evidence="2">
    <location>
        <begin position="198"/>
        <end position="221"/>
    </location>
</feature>
<feature type="region of interest" description="Disordered" evidence="2">
    <location>
        <begin position="421"/>
        <end position="467"/>
    </location>
</feature>
<feature type="region of interest" description="Disordered" evidence="2">
    <location>
        <begin position="594"/>
        <end position="685"/>
    </location>
</feature>
<feature type="compositionally biased region" description="Low complexity" evidence="2">
    <location>
        <begin position="543"/>
        <end position="557"/>
    </location>
</feature>
<feature type="compositionally biased region" description="Low complexity" evidence="2">
    <location>
        <begin position="421"/>
        <end position="451"/>
    </location>
</feature>
<feature type="compositionally biased region" description="Low complexity" evidence="2">
    <location>
        <begin position="785"/>
        <end position="797"/>
    </location>
</feature>
<proteinExistence type="inferred from homology"/>
<keyword evidence="4" id="KW-1185">Reference proteome</keyword>
<accession>A0ABR3Z767</accession>
<dbReference type="InterPro" id="IPR039301">
    <property type="entry name" value="Sip5/DA2"/>
</dbReference>
<feature type="region of interest" description="Disordered" evidence="2">
    <location>
        <begin position="1"/>
        <end position="101"/>
    </location>
</feature>
<organism evidence="3 4">
    <name type="scientific">Sporothrix stenoceras</name>
    <dbReference type="NCBI Taxonomy" id="5173"/>
    <lineage>
        <taxon>Eukaryota</taxon>
        <taxon>Fungi</taxon>
        <taxon>Dikarya</taxon>
        <taxon>Ascomycota</taxon>
        <taxon>Pezizomycotina</taxon>
        <taxon>Sordariomycetes</taxon>
        <taxon>Sordariomycetidae</taxon>
        <taxon>Ophiostomatales</taxon>
        <taxon>Ophiostomataceae</taxon>
        <taxon>Sporothrix</taxon>
    </lineage>
</organism>
<gene>
    <name evidence="3" type="primary">SIP5</name>
    <name evidence="3" type="ORF">Sste5346_005134</name>
</gene>
<comment type="caution">
    <text evidence="3">The sequence shown here is derived from an EMBL/GenBank/DDBJ whole genome shotgun (WGS) entry which is preliminary data.</text>
</comment>
<feature type="compositionally biased region" description="Polar residues" evidence="2">
    <location>
        <begin position="558"/>
        <end position="573"/>
    </location>
</feature>
<dbReference type="PANTHER" id="PTHR31315">
    <property type="entry name" value="PROTEIN SIP5"/>
    <property type="match status" value="1"/>
</dbReference>
<evidence type="ECO:0000313" key="3">
    <source>
        <dbReference type="EMBL" id="KAL1895663.1"/>
    </source>
</evidence>
<feature type="compositionally biased region" description="Basic and acidic residues" evidence="2">
    <location>
        <begin position="925"/>
        <end position="947"/>
    </location>
</feature>
<feature type="compositionally biased region" description="Low complexity" evidence="2">
    <location>
        <begin position="742"/>
        <end position="757"/>
    </location>
</feature>
<feature type="region of interest" description="Disordered" evidence="2">
    <location>
        <begin position="904"/>
        <end position="992"/>
    </location>
</feature>
<protein>
    <submittedName>
        <fullName evidence="3">SNF1-interacting protein</fullName>
    </submittedName>
</protein>
<feature type="compositionally biased region" description="Low complexity" evidence="2">
    <location>
        <begin position="710"/>
        <end position="729"/>
    </location>
</feature>
<feature type="compositionally biased region" description="Low complexity" evidence="2">
    <location>
        <begin position="848"/>
        <end position="862"/>
    </location>
</feature>
<feature type="compositionally biased region" description="Polar residues" evidence="2">
    <location>
        <begin position="457"/>
        <end position="467"/>
    </location>
</feature>
<dbReference type="CDD" id="cd24139">
    <property type="entry name" value="SIP5-like"/>
    <property type="match status" value="1"/>
</dbReference>
<feature type="compositionally biased region" description="Polar residues" evidence="2">
    <location>
        <begin position="915"/>
        <end position="924"/>
    </location>
</feature>